<reference evidence="1 2" key="1">
    <citation type="journal article" date="2019" name="Nat. Ecol. Evol.">
        <title>Megaphylogeny resolves global patterns of mushroom evolution.</title>
        <authorList>
            <person name="Varga T."/>
            <person name="Krizsan K."/>
            <person name="Foldi C."/>
            <person name="Dima B."/>
            <person name="Sanchez-Garcia M."/>
            <person name="Sanchez-Ramirez S."/>
            <person name="Szollosi G.J."/>
            <person name="Szarkandi J.G."/>
            <person name="Papp V."/>
            <person name="Albert L."/>
            <person name="Andreopoulos W."/>
            <person name="Angelini C."/>
            <person name="Antonin V."/>
            <person name="Barry K.W."/>
            <person name="Bougher N.L."/>
            <person name="Buchanan P."/>
            <person name="Buyck B."/>
            <person name="Bense V."/>
            <person name="Catcheside P."/>
            <person name="Chovatia M."/>
            <person name="Cooper J."/>
            <person name="Damon W."/>
            <person name="Desjardin D."/>
            <person name="Finy P."/>
            <person name="Geml J."/>
            <person name="Haridas S."/>
            <person name="Hughes K."/>
            <person name="Justo A."/>
            <person name="Karasinski D."/>
            <person name="Kautmanova I."/>
            <person name="Kiss B."/>
            <person name="Kocsube S."/>
            <person name="Kotiranta H."/>
            <person name="LaButti K.M."/>
            <person name="Lechner B.E."/>
            <person name="Liimatainen K."/>
            <person name="Lipzen A."/>
            <person name="Lukacs Z."/>
            <person name="Mihaltcheva S."/>
            <person name="Morgado L.N."/>
            <person name="Niskanen T."/>
            <person name="Noordeloos M.E."/>
            <person name="Ohm R.A."/>
            <person name="Ortiz-Santana B."/>
            <person name="Ovrebo C."/>
            <person name="Racz N."/>
            <person name="Riley R."/>
            <person name="Savchenko A."/>
            <person name="Shiryaev A."/>
            <person name="Soop K."/>
            <person name="Spirin V."/>
            <person name="Szebenyi C."/>
            <person name="Tomsovsky M."/>
            <person name="Tulloss R.E."/>
            <person name="Uehling J."/>
            <person name="Grigoriev I.V."/>
            <person name="Vagvolgyi C."/>
            <person name="Papp T."/>
            <person name="Martin F.M."/>
            <person name="Miettinen O."/>
            <person name="Hibbett D.S."/>
            <person name="Nagy L.G."/>
        </authorList>
    </citation>
    <scope>NUCLEOTIDE SEQUENCE [LARGE SCALE GENOMIC DNA]</scope>
    <source>
        <strain evidence="1 2">CBS 962.96</strain>
    </source>
</reference>
<evidence type="ECO:0000313" key="2">
    <source>
        <dbReference type="Proteomes" id="UP000297245"/>
    </source>
</evidence>
<gene>
    <name evidence="1" type="ORF">K435DRAFT_692985</name>
</gene>
<dbReference type="OrthoDB" id="3044295at2759"/>
<proteinExistence type="predicted"/>
<organism evidence="1 2">
    <name type="scientific">Dendrothele bispora (strain CBS 962.96)</name>
    <dbReference type="NCBI Taxonomy" id="1314807"/>
    <lineage>
        <taxon>Eukaryota</taxon>
        <taxon>Fungi</taxon>
        <taxon>Dikarya</taxon>
        <taxon>Basidiomycota</taxon>
        <taxon>Agaricomycotina</taxon>
        <taxon>Agaricomycetes</taxon>
        <taxon>Agaricomycetidae</taxon>
        <taxon>Agaricales</taxon>
        <taxon>Agaricales incertae sedis</taxon>
        <taxon>Dendrothele</taxon>
    </lineage>
</organism>
<dbReference type="Proteomes" id="UP000297245">
    <property type="component" value="Unassembled WGS sequence"/>
</dbReference>
<keyword evidence="2" id="KW-1185">Reference proteome</keyword>
<dbReference type="AlphaFoldDB" id="A0A4S8L031"/>
<accession>A0A4S8L031</accession>
<protein>
    <submittedName>
        <fullName evidence="1">Uncharacterized protein</fullName>
    </submittedName>
</protein>
<dbReference type="EMBL" id="ML179785">
    <property type="protein sequence ID" value="THU81719.1"/>
    <property type="molecule type" value="Genomic_DNA"/>
</dbReference>
<name>A0A4S8L031_DENBC</name>
<sequence>MTGVLKVKSKICGTDTGYPSRVFTRTRTRLTHKKPVPVSRVRVLTGTGTGRLRNTHGIPVQFTTYIAETEVHHFGFEQSSMCSKGCFPFISLLNSYIIVPPSKVDLGEYPSFT</sequence>
<evidence type="ECO:0000313" key="1">
    <source>
        <dbReference type="EMBL" id="THU81719.1"/>
    </source>
</evidence>